<evidence type="ECO:0000313" key="7">
    <source>
        <dbReference type="EMBL" id="MDS3860383.1"/>
    </source>
</evidence>
<evidence type="ECO:0000313" key="8">
    <source>
        <dbReference type="Proteomes" id="UP001268256"/>
    </source>
</evidence>
<dbReference type="PANTHER" id="PTHR21266">
    <property type="entry name" value="IRON-SULFUR DOMAIN CONTAINING PROTEIN"/>
    <property type="match status" value="1"/>
</dbReference>
<dbReference type="GO" id="GO:0051537">
    <property type="term" value="F:2 iron, 2 sulfur cluster binding"/>
    <property type="evidence" value="ECO:0007669"/>
    <property type="project" value="UniProtKB-KW"/>
</dbReference>
<dbReference type="EC" id="1.14.13.-" evidence="7"/>
<feature type="domain" description="Rieske" evidence="6">
    <location>
        <begin position="15"/>
        <end position="120"/>
    </location>
</feature>
<evidence type="ECO:0000256" key="5">
    <source>
        <dbReference type="ARBA" id="ARBA00023014"/>
    </source>
</evidence>
<dbReference type="Gene3D" id="2.102.10.10">
    <property type="entry name" value="Rieske [2Fe-2S] iron-sulphur domain"/>
    <property type="match status" value="1"/>
</dbReference>
<keyword evidence="2" id="KW-0479">Metal-binding</keyword>
<dbReference type="GO" id="GO:0051213">
    <property type="term" value="F:dioxygenase activity"/>
    <property type="evidence" value="ECO:0007669"/>
    <property type="project" value="UniProtKB-KW"/>
</dbReference>
<keyword evidence="4" id="KW-0408">Iron</keyword>
<dbReference type="GO" id="GO:0004497">
    <property type="term" value="F:monooxygenase activity"/>
    <property type="evidence" value="ECO:0007669"/>
    <property type="project" value="UniProtKB-ARBA"/>
</dbReference>
<dbReference type="GO" id="GO:0016705">
    <property type="term" value="F:oxidoreductase activity, acting on paired donors, with incorporation or reduction of molecular oxygen"/>
    <property type="evidence" value="ECO:0007669"/>
    <property type="project" value="UniProtKB-ARBA"/>
</dbReference>
<dbReference type="InterPro" id="IPR036922">
    <property type="entry name" value="Rieske_2Fe-2S_sf"/>
</dbReference>
<dbReference type="PROSITE" id="PS51296">
    <property type="entry name" value="RIESKE"/>
    <property type="match status" value="1"/>
</dbReference>
<evidence type="ECO:0000259" key="6">
    <source>
        <dbReference type="PROSITE" id="PS51296"/>
    </source>
</evidence>
<evidence type="ECO:0000256" key="4">
    <source>
        <dbReference type="ARBA" id="ARBA00023004"/>
    </source>
</evidence>
<dbReference type="CDD" id="cd03469">
    <property type="entry name" value="Rieske_RO_Alpha_N"/>
    <property type="match status" value="1"/>
</dbReference>
<dbReference type="Pfam" id="PF00355">
    <property type="entry name" value="Rieske"/>
    <property type="match status" value="1"/>
</dbReference>
<evidence type="ECO:0000256" key="2">
    <source>
        <dbReference type="ARBA" id="ARBA00022723"/>
    </source>
</evidence>
<dbReference type="AlphaFoldDB" id="A0AAE4JWP7"/>
<protein>
    <submittedName>
        <fullName evidence="7">Aromatic ring-hydroxylating dioxygenase subunit alpha</fullName>
        <ecNumber evidence="7">1.14.13.-</ecNumber>
    </submittedName>
</protein>
<sequence length="351" mass="40420">MSGERDLYFLRNLWYYALPGQQLQPGQLLGKTLLEEPILFGRTEAGQVFAMRDLCPHRGVPLRYGRLVGTEVECPYHGWRFNPQGECTLIPGLVAEQQFNTQKICVQSYPVREVQGNIWIFMPAKPGDQPPLELDIPTVPGFGLDFAAQAWQQFQFPCHVDYAISGLVDPQHVPFVHRAWWWRTDAPLFEKAKAFDPAPLGFTMRRHRLLKTTFFYRLLGGTPEVEISFQLPGVRIEATFTGPNTLCNLTTMTPITATQTEVTTLFYWTTPWITWLKPFLLPFVNTFVHQDLAMVAKQQEGLRYDPNLMLVGDGDAQVRWYYQVKKEFSQAQAEGREFTNPVKSQILRWRS</sequence>
<name>A0AAE4JWP7_9CYAN</name>
<evidence type="ECO:0000256" key="3">
    <source>
        <dbReference type="ARBA" id="ARBA00023002"/>
    </source>
</evidence>
<dbReference type="SUPFAM" id="SSF55961">
    <property type="entry name" value="Bet v1-like"/>
    <property type="match status" value="1"/>
</dbReference>
<organism evidence="7 8">
    <name type="scientific">Pseudocalidococcus azoricus BACA0444</name>
    <dbReference type="NCBI Taxonomy" id="2918990"/>
    <lineage>
        <taxon>Bacteria</taxon>
        <taxon>Bacillati</taxon>
        <taxon>Cyanobacteriota</taxon>
        <taxon>Cyanophyceae</taxon>
        <taxon>Acaryochloridales</taxon>
        <taxon>Thermosynechococcaceae</taxon>
        <taxon>Pseudocalidococcus</taxon>
        <taxon>Pseudocalidococcus azoricus</taxon>
    </lineage>
</organism>
<keyword evidence="1" id="KW-0001">2Fe-2S</keyword>
<accession>A0AAE4JWP7</accession>
<evidence type="ECO:0000256" key="1">
    <source>
        <dbReference type="ARBA" id="ARBA00022714"/>
    </source>
</evidence>
<reference evidence="8" key="1">
    <citation type="submission" date="2023-07" db="EMBL/GenBank/DDBJ databases">
        <authorList>
            <person name="Luz R."/>
            <person name="Cordeiro R."/>
            <person name="Fonseca A."/>
            <person name="Goncalves V."/>
        </authorList>
    </citation>
    <scope>NUCLEOTIDE SEQUENCE [LARGE SCALE GENOMIC DNA]</scope>
    <source>
        <strain evidence="8">BACA0444</strain>
    </source>
</reference>
<proteinExistence type="predicted"/>
<dbReference type="Gene3D" id="3.90.380.10">
    <property type="entry name" value="Naphthalene 1,2-dioxygenase Alpha Subunit, Chain A, domain 1"/>
    <property type="match status" value="1"/>
</dbReference>
<dbReference type="PANTHER" id="PTHR21266:SF60">
    <property type="entry name" value="3-KETOSTEROID-9-ALPHA-MONOOXYGENASE, OXYGENASE COMPONENT"/>
    <property type="match status" value="1"/>
</dbReference>
<dbReference type="RefSeq" id="WP_322877662.1">
    <property type="nucleotide sequence ID" value="NZ_JAVMIP010000004.1"/>
</dbReference>
<dbReference type="InterPro" id="IPR017941">
    <property type="entry name" value="Rieske_2Fe-2S"/>
</dbReference>
<dbReference type="SUPFAM" id="SSF50022">
    <property type="entry name" value="ISP domain"/>
    <property type="match status" value="1"/>
</dbReference>
<dbReference type="InterPro" id="IPR050584">
    <property type="entry name" value="Cholesterol_7-desaturase"/>
</dbReference>
<keyword evidence="5" id="KW-0411">Iron-sulfur</keyword>
<dbReference type="EMBL" id="JAVMIP010000004">
    <property type="protein sequence ID" value="MDS3860383.1"/>
    <property type="molecule type" value="Genomic_DNA"/>
</dbReference>
<keyword evidence="3 7" id="KW-0560">Oxidoreductase</keyword>
<keyword evidence="7" id="KW-0223">Dioxygenase</keyword>
<gene>
    <name evidence="7" type="ORF">RIF25_06130</name>
</gene>
<dbReference type="Proteomes" id="UP001268256">
    <property type="component" value="Unassembled WGS sequence"/>
</dbReference>
<dbReference type="GO" id="GO:0046872">
    <property type="term" value="F:metal ion binding"/>
    <property type="evidence" value="ECO:0007669"/>
    <property type="project" value="UniProtKB-KW"/>
</dbReference>
<comment type="caution">
    <text evidence="7">The sequence shown here is derived from an EMBL/GenBank/DDBJ whole genome shotgun (WGS) entry which is preliminary data.</text>
</comment>
<keyword evidence="8" id="KW-1185">Reference proteome</keyword>